<reference evidence="2" key="1">
    <citation type="journal article" date="2012" name="PLoS Genet.">
        <title>The genomes of the fungal plant pathogens Cladosporium fulvum and Dothistroma septosporum reveal adaptation to different hosts and lifestyles but also signatures of common ancestry.</title>
        <authorList>
            <person name="de Wit P.J.G.M."/>
            <person name="van der Burgt A."/>
            <person name="Oekmen B."/>
            <person name="Stergiopoulos I."/>
            <person name="Abd-Elsalam K.A."/>
            <person name="Aerts A.L."/>
            <person name="Bahkali A.H."/>
            <person name="Beenen H.G."/>
            <person name="Chettri P."/>
            <person name="Cox M.P."/>
            <person name="Datema E."/>
            <person name="de Vries R.P."/>
            <person name="Dhillon B."/>
            <person name="Ganley A.R."/>
            <person name="Griffiths S.A."/>
            <person name="Guo Y."/>
            <person name="Hamelin R.C."/>
            <person name="Henrissat B."/>
            <person name="Kabir M.S."/>
            <person name="Jashni M.K."/>
            <person name="Kema G."/>
            <person name="Klaubauf S."/>
            <person name="Lapidus A."/>
            <person name="Levasseur A."/>
            <person name="Lindquist E."/>
            <person name="Mehrabi R."/>
            <person name="Ohm R.A."/>
            <person name="Owen T.J."/>
            <person name="Salamov A."/>
            <person name="Schwelm A."/>
            <person name="Schijlen E."/>
            <person name="Sun H."/>
            <person name="van den Burg H.A."/>
            <person name="van Ham R.C.H.J."/>
            <person name="Zhang S."/>
            <person name="Goodwin S.B."/>
            <person name="Grigoriev I.V."/>
            <person name="Collemare J."/>
            <person name="Bradshaw R.E."/>
        </authorList>
    </citation>
    <scope>NUCLEOTIDE SEQUENCE [LARGE SCALE GENOMIC DNA]</scope>
    <source>
        <strain evidence="2">NZE10 / CBS 128990</strain>
    </source>
</reference>
<accession>N1PRJ1</accession>
<dbReference type="HOGENOM" id="CLU_891432_0_0_1"/>
<keyword evidence="2" id="KW-1185">Reference proteome</keyword>
<evidence type="ECO:0000313" key="2">
    <source>
        <dbReference type="Proteomes" id="UP000016933"/>
    </source>
</evidence>
<proteinExistence type="predicted"/>
<reference evidence="1 2" key="2">
    <citation type="journal article" date="2012" name="PLoS Pathog.">
        <title>Diverse lifestyles and strategies of plant pathogenesis encoded in the genomes of eighteen Dothideomycetes fungi.</title>
        <authorList>
            <person name="Ohm R.A."/>
            <person name="Feau N."/>
            <person name="Henrissat B."/>
            <person name="Schoch C.L."/>
            <person name="Horwitz B.A."/>
            <person name="Barry K.W."/>
            <person name="Condon B.J."/>
            <person name="Copeland A.C."/>
            <person name="Dhillon B."/>
            <person name="Glaser F."/>
            <person name="Hesse C.N."/>
            <person name="Kosti I."/>
            <person name="LaButti K."/>
            <person name="Lindquist E.A."/>
            <person name="Lucas S."/>
            <person name="Salamov A.A."/>
            <person name="Bradshaw R.E."/>
            <person name="Ciuffetti L."/>
            <person name="Hamelin R.C."/>
            <person name="Kema G.H.J."/>
            <person name="Lawrence C."/>
            <person name="Scott J.A."/>
            <person name="Spatafora J.W."/>
            <person name="Turgeon B.G."/>
            <person name="de Wit P.J.G.M."/>
            <person name="Zhong S."/>
            <person name="Goodwin S.B."/>
            <person name="Grigoriev I.V."/>
        </authorList>
    </citation>
    <scope>NUCLEOTIDE SEQUENCE [LARGE SCALE GENOMIC DNA]</scope>
    <source>
        <strain evidence="2">NZE10 / CBS 128990</strain>
    </source>
</reference>
<name>N1PRJ1_DOTSN</name>
<evidence type="ECO:0000313" key="1">
    <source>
        <dbReference type="EMBL" id="EME45039.1"/>
    </source>
</evidence>
<organism evidence="1 2">
    <name type="scientific">Dothistroma septosporum (strain NZE10 / CBS 128990)</name>
    <name type="common">Red band needle blight fungus</name>
    <name type="synonym">Mycosphaerella pini</name>
    <dbReference type="NCBI Taxonomy" id="675120"/>
    <lineage>
        <taxon>Eukaryota</taxon>
        <taxon>Fungi</taxon>
        <taxon>Dikarya</taxon>
        <taxon>Ascomycota</taxon>
        <taxon>Pezizomycotina</taxon>
        <taxon>Dothideomycetes</taxon>
        <taxon>Dothideomycetidae</taxon>
        <taxon>Mycosphaerellales</taxon>
        <taxon>Mycosphaerellaceae</taxon>
        <taxon>Dothistroma</taxon>
    </lineage>
</organism>
<gene>
    <name evidence="1" type="ORF">DOTSEDRAFT_70921</name>
</gene>
<dbReference type="EMBL" id="KB446538">
    <property type="protein sequence ID" value="EME45039.1"/>
    <property type="molecule type" value="Genomic_DNA"/>
</dbReference>
<dbReference type="AlphaFoldDB" id="N1PRJ1"/>
<protein>
    <submittedName>
        <fullName evidence="1">Uncharacterized protein</fullName>
    </submittedName>
</protein>
<sequence length="312" mass="35431">MVPRDMLVFRGLGVFTADTRLMAWFYKNPFLPRSNSSLPFLPATDDPTMDQVRNCSHEANALQCFRCRHRRMYPGLDRPTHTYSSRSCPWGDVAPRARGEPRPMASRFSDILVEEFPRCSINHNDPQFDDEHPTYHTTSCSPRSRLAPFYAMRAQATAPVNAFDTSLPLSTAPSSYSVANSPAAIEGRTPHLQAEARILTERSATLMARSRDFVDLTRITPAPPAFAYPSSGILRGDYEANVAARRELEELWRNHFYDVAVWSEALRRWGEELAGLQSENWYNHALASSKHRLQRDERELEALGRRAGFDAP</sequence>
<dbReference type="Proteomes" id="UP000016933">
    <property type="component" value="Unassembled WGS sequence"/>
</dbReference>